<dbReference type="GO" id="GO:0016020">
    <property type="term" value="C:membrane"/>
    <property type="evidence" value="ECO:0007669"/>
    <property type="project" value="UniProtKB-SubCell"/>
</dbReference>
<dbReference type="Gene3D" id="1.20.1250.20">
    <property type="entry name" value="MFS general substrate transporter like domains"/>
    <property type="match status" value="1"/>
</dbReference>
<dbReference type="AlphaFoldDB" id="A0AAE1C1Z5"/>
<feature type="transmembrane region" description="Helical" evidence="6">
    <location>
        <begin position="46"/>
        <end position="72"/>
    </location>
</feature>
<comment type="similarity">
    <text evidence="2">Belongs to the major facilitator superfamily. Sugar transporter (TC 2.A.1.1) family.</text>
</comment>
<dbReference type="PANTHER" id="PTHR48022">
    <property type="entry name" value="PLASTIDIC GLUCOSE TRANSPORTER 4"/>
    <property type="match status" value="1"/>
</dbReference>
<dbReference type="GO" id="GO:0005351">
    <property type="term" value="F:carbohydrate:proton symporter activity"/>
    <property type="evidence" value="ECO:0007669"/>
    <property type="project" value="TreeGrafter"/>
</dbReference>
<dbReference type="InterPro" id="IPR050360">
    <property type="entry name" value="MFS_Sugar_Transporters"/>
</dbReference>
<keyword evidence="4 6" id="KW-1133">Transmembrane helix</keyword>
<name>A0AAE1C1Z5_9PEZI</name>
<dbReference type="InterPro" id="IPR020846">
    <property type="entry name" value="MFS_dom"/>
</dbReference>
<dbReference type="Pfam" id="PF00083">
    <property type="entry name" value="Sugar_tr"/>
    <property type="match status" value="1"/>
</dbReference>
<organism evidence="8 9">
    <name type="scientific">Recurvomyces mirabilis</name>
    <dbReference type="NCBI Taxonomy" id="574656"/>
    <lineage>
        <taxon>Eukaryota</taxon>
        <taxon>Fungi</taxon>
        <taxon>Dikarya</taxon>
        <taxon>Ascomycota</taxon>
        <taxon>Pezizomycotina</taxon>
        <taxon>Dothideomycetes</taxon>
        <taxon>Dothideomycetidae</taxon>
        <taxon>Mycosphaerellales</taxon>
        <taxon>Teratosphaeriaceae</taxon>
        <taxon>Recurvomyces</taxon>
    </lineage>
</organism>
<evidence type="ECO:0000256" key="6">
    <source>
        <dbReference type="SAM" id="Phobius"/>
    </source>
</evidence>
<evidence type="ECO:0000256" key="1">
    <source>
        <dbReference type="ARBA" id="ARBA00004141"/>
    </source>
</evidence>
<feature type="transmembrane region" description="Helical" evidence="6">
    <location>
        <begin position="127"/>
        <end position="145"/>
    </location>
</feature>
<feature type="transmembrane region" description="Helical" evidence="6">
    <location>
        <begin position="100"/>
        <end position="120"/>
    </location>
</feature>
<evidence type="ECO:0000259" key="7">
    <source>
        <dbReference type="PROSITE" id="PS50850"/>
    </source>
</evidence>
<evidence type="ECO:0000256" key="2">
    <source>
        <dbReference type="ARBA" id="ARBA00010992"/>
    </source>
</evidence>
<evidence type="ECO:0000256" key="4">
    <source>
        <dbReference type="ARBA" id="ARBA00022989"/>
    </source>
</evidence>
<protein>
    <recommendedName>
        <fullName evidence="7">Major facilitator superfamily (MFS) profile domain-containing protein</fullName>
    </recommendedName>
</protein>
<evidence type="ECO:0000313" key="8">
    <source>
        <dbReference type="EMBL" id="KAK3675163.1"/>
    </source>
</evidence>
<comment type="subcellular location">
    <subcellularLocation>
        <location evidence="1">Membrane</location>
        <topology evidence="1">Multi-pass membrane protein</topology>
    </subcellularLocation>
</comment>
<accession>A0AAE1C1Z5</accession>
<sequence length="177" mass="19025">MEKLNDDRKTDDYREGELKHVEDAQIATDKEHNLTLVEALRAYPKAIIWSILLSSAVIMEGYDTILIGSFLASPSFVNTFGNTGSAADGTLTITASWQSAVANGAYIGEILGLAVTGILVDHYGNKAVMTGATILMIGFIFFSFFGESLALQLVGQILCGIPWVACQTSSEDDTPKP</sequence>
<keyword evidence="9" id="KW-1185">Reference proteome</keyword>
<reference evidence="8" key="1">
    <citation type="submission" date="2023-07" db="EMBL/GenBank/DDBJ databases">
        <title>Black Yeasts Isolated from many extreme environments.</title>
        <authorList>
            <person name="Coleine C."/>
            <person name="Stajich J.E."/>
            <person name="Selbmann L."/>
        </authorList>
    </citation>
    <scope>NUCLEOTIDE SEQUENCE</scope>
    <source>
        <strain evidence="8">CCFEE 5485</strain>
    </source>
</reference>
<comment type="caution">
    <text evidence="8">The sequence shown here is derived from an EMBL/GenBank/DDBJ whole genome shotgun (WGS) entry which is preliminary data.</text>
</comment>
<dbReference type="EMBL" id="JAUTXT010000016">
    <property type="protein sequence ID" value="KAK3675163.1"/>
    <property type="molecule type" value="Genomic_DNA"/>
</dbReference>
<evidence type="ECO:0000256" key="3">
    <source>
        <dbReference type="ARBA" id="ARBA00022692"/>
    </source>
</evidence>
<keyword evidence="5 6" id="KW-0472">Membrane</keyword>
<dbReference type="SUPFAM" id="SSF103473">
    <property type="entry name" value="MFS general substrate transporter"/>
    <property type="match status" value="1"/>
</dbReference>
<feature type="domain" description="Major facilitator superfamily (MFS) profile" evidence="7">
    <location>
        <begin position="49"/>
        <end position="177"/>
    </location>
</feature>
<dbReference type="InterPro" id="IPR005828">
    <property type="entry name" value="MFS_sugar_transport-like"/>
</dbReference>
<evidence type="ECO:0000256" key="5">
    <source>
        <dbReference type="ARBA" id="ARBA00023136"/>
    </source>
</evidence>
<evidence type="ECO:0000313" key="9">
    <source>
        <dbReference type="Proteomes" id="UP001274830"/>
    </source>
</evidence>
<gene>
    <name evidence="8" type="ORF">LTR78_005097</name>
</gene>
<proteinExistence type="inferred from homology"/>
<dbReference type="Proteomes" id="UP001274830">
    <property type="component" value="Unassembled WGS sequence"/>
</dbReference>
<dbReference type="PANTHER" id="PTHR48022:SF5">
    <property type="entry name" value="ALPHA-GLUCOSIDES PERMEASE MPH2-RELATED"/>
    <property type="match status" value="1"/>
</dbReference>
<dbReference type="PROSITE" id="PS50850">
    <property type="entry name" value="MFS"/>
    <property type="match status" value="1"/>
</dbReference>
<keyword evidence="3 6" id="KW-0812">Transmembrane</keyword>
<dbReference type="InterPro" id="IPR036259">
    <property type="entry name" value="MFS_trans_sf"/>
</dbReference>